<dbReference type="RefSeq" id="WP_344077425.1">
    <property type="nucleotide sequence ID" value="NZ_BAAALS010000004.1"/>
</dbReference>
<accession>A0ABN2JX52</accession>
<dbReference type="Proteomes" id="UP001500655">
    <property type="component" value="Unassembled WGS sequence"/>
</dbReference>
<protein>
    <submittedName>
        <fullName evidence="2">Uncharacterized protein</fullName>
    </submittedName>
</protein>
<comment type="caution">
    <text evidence="2">The sequence shown here is derived from an EMBL/GenBank/DDBJ whole genome shotgun (WGS) entry which is preliminary data.</text>
</comment>
<feature type="signal peptide" evidence="1">
    <location>
        <begin position="1"/>
        <end position="22"/>
    </location>
</feature>
<proteinExistence type="predicted"/>
<feature type="chain" id="PRO_5045194479" evidence="1">
    <location>
        <begin position="23"/>
        <end position="328"/>
    </location>
</feature>
<evidence type="ECO:0000313" key="2">
    <source>
        <dbReference type="EMBL" id="GAA1741666.1"/>
    </source>
</evidence>
<dbReference type="PROSITE" id="PS51257">
    <property type="entry name" value="PROKAR_LIPOPROTEIN"/>
    <property type="match status" value="1"/>
</dbReference>
<name>A0ABN2JX52_9ACTN</name>
<organism evidence="2 3">
    <name type="scientific">Luedemannella helvata</name>
    <dbReference type="NCBI Taxonomy" id="349315"/>
    <lineage>
        <taxon>Bacteria</taxon>
        <taxon>Bacillati</taxon>
        <taxon>Actinomycetota</taxon>
        <taxon>Actinomycetes</taxon>
        <taxon>Micromonosporales</taxon>
        <taxon>Micromonosporaceae</taxon>
        <taxon>Luedemannella</taxon>
    </lineage>
</organism>
<keyword evidence="3" id="KW-1185">Reference proteome</keyword>
<gene>
    <name evidence="2" type="ORF">GCM10009681_10540</name>
</gene>
<evidence type="ECO:0000313" key="3">
    <source>
        <dbReference type="Proteomes" id="UP001500655"/>
    </source>
</evidence>
<dbReference type="EMBL" id="BAAALS010000004">
    <property type="protein sequence ID" value="GAA1741666.1"/>
    <property type="molecule type" value="Genomic_DNA"/>
</dbReference>
<keyword evidence="1" id="KW-0732">Signal</keyword>
<evidence type="ECO:0000256" key="1">
    <source>
        <dbReference type="SAM" id="SignalP"/>
    </source>
</evidence>
<sequence>MRGFGWVLIAVGALLGACTQPAEPSGAMPEGGPPTGTMAVAGKWSGCANVWPDPLKAMGAEELDLPRLGDGFTPVAAVVCTTVVEKRPDGSEALMATERRAEDIAALLAALRLPDEPSGTEGACTLDLPTIPWVALVDADNRWGRPGVPGDACGSIRIEVRDAIAALRLTEVSRRFLRELMSSGAAASGCSPSWADMVWAETTMNPDRTWAPTLGSQFTDDDEIRLCVYAVPPGERGSAKPAGAFTSGKVLTAKQWAPIAAALRAAPKAGACSTPAERFALLSRTDDKQGEIYVELTGCQRIMTTPIDGQPFLGQADAALIALLKAAG</sequence>
<reference evidence="2 3" key="1">
    <citation type="journal article" date="2019" name="Int. J. Syst. Evol. Microbiol.">
        <title>The Global Catalogue of Microorganisms (GCM) 10K type strain sequencing project: providing services to taxonomists for standard genome sequencing and annotation.</title>
        <authorList>
            <consortium name="The Broad Institute Genomics Platform"/>
            <consortium name="The Broad Institute Genome Sequencing Center for Infectious Disease"/>
            <person name="Wu L."/>
            <person name="Ma J."/>
        </authorList>
    </citation>
    <scope>NUCLEOTIDE SEQUENCE [LARGE SCALE GENOMIC DNA]</scope>
    <source>
        <strain evidence="2 3">JCM 13249</strain>
    </source>
</reference>